<sequence>MKDFNKSDIPALDFIIDQCLTKGYSLTANDLVKYGHIKLTDKKGYGTLSPEFDASKEFNRYLGILKKHGVCECVFTSDGEFARANENTFNFQKQGGFKELYKDLKEQRKRDKLEFKKSKVDLKLAKETLKDLPKTKRLAKWAVIISVIAILFQLIQWIVELQSK</sequence>
<reference evidence="2 3" key="1">
    <citation type="submission" date="2020-03" db="EMBL/GenBank/DDBJ databases">
        <title>Tamlana sp. nov, isolated from XXX.</title>
        <authorList>
            <person name="Cao W.R."/>
        </authorList>
    </citation>
    <scope>NUCLEOTIDE SEQUENCE [LARGE SCALE GENOMIC DNA]</scope>
    <source>
        <strain evidence="2 3">HST1-43</strain>
    </source>
</reference>
<dbReference type="RefSeq" id="WP_167919626.1">
    <property type="nucleotide sequence ID" value="NZ_JAAVJS010000028.1"/>
</dbReference>
<dbReference type="Proteomes" id="UP000760545">
    <property type="component" value="Unassembled WGS sequence"/>
</dbReference>
<evidence type="ECO:0000313" key="2">
    <source>
        <dbReference type="EMBL" id="NJX16746.1"/>
    </source>
</evidence>
<accession>A0ABX1DHF4</accession>
<keyword evidence="1" id="KW-1133">Transmembrane helix</keyword>
<name>A0ABX1DHF4_9FLAO</name>
<comment type="caution">
    <text evidence="2">The sequence shown here is derived from an EMBL/GenBank/DDBJ whole genome shotgun (WGS) entry which is preliminary data.</text>
</comment>
<evidence type="ECO:0000313" key="3">
    <source>
        <dbReference type="Proteomes" id="UP000760545"/>
    </source>
</evidence>
<proteinExistence type="predicted"/>
<keyword evidence="3" id="KW-1185">Reference proteome</keyword>
<protein>
    <submittedName>
        <fullName evidence="2">Uncharacterized protein</fullName>
    </submittedName>
</protein>
<organism evidence="2 3">
    <name type="scientific">Tamlana crocina</name>
    <dbReference type="NCBI Taxonomy" id="393006"/>
    <lineage>
        <taxon>Bacteria</taxon>
        <taxon>Pseudomonadati</taxon>
        <taxon>Bacteroidota</taxon>
        <taxon>Flavobacteriia</taxon>
        <taxon>Flavobacteriales</taxon>
        <taxon>Flavobacteriaceae</taxon>
        <taxon>Tamlana</taxon>
    </lineage>
</organism>
<keyword evidence="1" id="KW-0472">Membrane</keyword>
<gene>
    <name evidence="2" type="ORF">HC176_14740</name>
</gene>
<feature type="transmembrane region" description="Helical" evidence="1">
    <location>
        <begin position="138"/>
        <end position="159"/>
    </location>
</feature>
<dbReference type="EMBL" id="JAAVJS010000028">
    <property type="protein sequence ID" value="NJX16746.1"/>
    <property type="molecule type" value="Genomic_DNA"/>
</dbReference>
<evidence type="ECO:0000256" key="1">
    <source>
        <dbReference type="SAM" id="Phobius"/>
    </source>
</evidence>
<keyword evidence="1" id="KW-0812">Transmembrane</keyword>